<keyword evidence="3" id="KW-1185">Reference proteome</keyword>
<dbReference type="Proteomes" id="UP000605986">
    <property type="component" value="Unassembled WGS sequence"/>
</dbReference>
<evidence type="ECO:0000313" key="2">
    <source>
        <dbReference type="EMBL" id="KAF4450808.1"/>
    </source>
</evidence>
<dbReference type="AlphaFoldDB" id="A0A8H4KKD7"/>
<feature type="compositionally biased region" description="Low complexity" evidence="1">
    <location>
        <begin position="199"/>
        <end position="303"/>
    </location>
</feature>
<feature type="compositionally biased region" description="Polar residues" evidence="1">
    <location>
        <begin position="570"/>
        <end position="581"/>
    </location>
</feature>
<comment type="caution">
    <text evidence="2">The sequence shown here is derived from an EMBL/GenBank/DDBJ whole genome shotgun (WGS) entry which is preliminary data.</text>
</comment>
<dbReference type="OrthoDB" id="4850028at2759"/>
<feature type="compositionally biased region" description="Low complexity" evidence="1">
    <location>
        <begin position="311"/>
        <end position="322"/>
    </location>
</feature>
<sequence length="718" mass="74552">MAQRLALGQSLANAIFNGPGLSVVNWDFTATSGSYGSFSDGPFGIGNGGIPTTGLFDGYCGPYSKNAAVLYAGVYLESGYNGLKFEFILATQEPDGGQPDSISILTYVNSGNELARDGSGNRITAQSAVAKDPDAIFPPDSLTGYSRTACVDCELTPNGAEVNYVKETTTLARGEQPYTSTIPASGTASGTCIYFVAPEETTTTSAETTTTTTEQTTTADTTTSTNEPTDTTTTVSTVKQSETTTDNTSSQITLSTTQSTGTTKDKTSSGTALTTSQFTDTTTSSGSDSTSDGKTTTSDGLTSIATTAHGSTTETADDSTTTIDHTGVPTSTLTYSISQSQTTTAVINSDTTTIASNSDTASRSEPETTDTFSLSSSTLSVLSSPTTTLAFSLSTTVVSLPVSSTKASSEDTVSTFTSDSETFITSASSSCSSTSMDNSIPSSSVTVSLHSTPLIQYPSITISPKPVYTVPGFVGSSVSSVLSGYPKPEQTQLATAVTTVTYTIVNPNNPSYLTTTEYCAILSYQLCSSCSYQPIPTIAMTTVTVSCNECGKHGQNTVTITAPCAAITEPASNRPSQRQPNFPSPQNPYKPAALTNNLKPTGAESHVVPETVRTTTTLIEQARPTTNGHNDEPGFEQEARKDYGYPGSQNPTVIFGNGASAAHQTATQQTTSSSLPGAASTPNYGPKVPETVVSGGAYLRIDSTFVLTLMLTWIGFLV</sequence>
<dbReference type="EMBL" id="JAADJG010000241">
    <property type="protein sequence ID" value="KAF4450808.1"/>
    <property type="molecule type" value="Genomic_DNA"/>
</dbReference>
<feature type="compositionally biased region" description="Basic and acidic residues" evidence="1">
    <location>
        <begin position="629"/>
        <end position="643"/>
    </location>
</feature>
<proteinExistence type="predicted"/>
<evidence type="ECO:0000256" key="1">
    <source>
        <dbReference type="SAM" id="MobiDB-lite"/>
    </source>
</evidence>
<feature type="compositionally biased region" description="Polar residues" evidence="1">
    <location>
        <begin position="612"/>
        <end position="628"/>
    </location>
</feature>
<protein>
    <submittedName>
        <fullName evidence="2">Putative membrane protein ycf1</fullName>
    </submittedName>
</protein>
<feature type="compositionally biased region" description="Low complexity" evidence="1">
    <location>
        <begin position="659"/>
        <end position="674"/>
    </location>
</feature>
<evidence type="ECO:0000313" key="3">
    <source>
        <dbReference type="Proteomes" id="UP000605986"/>
    </source>
</evidence>
<name>A0A8H4KKD7_9HYPO</name>
<accession>A0A8H4KKD7</accession>
<feature type="region of interest" description="Disordered" evidence="1">
    <location>
        <begin position="199"/>
        <end position="324"/>
    </location>
</feature>
<organism evidence="2 3">
    <name type="scientific">Fusarium austroafricanum</name>
    <dbReference type="NCBI Taxonomy" id="2364996"/>
    <lineage>
        <taxon>Eukaryota</taxon>
        <taxon>Fungi</taxon>
        <taxon>Dikarya</taxon>
        <taxon>Ascomycota</taxon>
        <taxon>Pezizomycotina</taxon>
        <taxon>Sordariomycetes</taxon>
        <taxon>Hypocreomycetidae</taxon>
        <taxon>Hypocreales</taxon>
        <taxon>Nectriaceae</taxon>
        <taxon>Fusarium</taxon>
        <taxon>Fusarium concolor species complex</taxon>
    </lineage>
</organism>
<reference evidence="2" key="1">
    <citation type="submission" date="2020-01" db="EMBL/GenBank/DDBJ databases">
        <title>Identification and distribution of gene clusters putatively required for synthesis of sphingolipid metabolism inhibitors in phylogenetically diverse species of the filamentous fungus Fusarium.</title>
        <authorList>
            <person name="Kim H.-S."/>
            <person name="Busman M."/>
            <person name="Brown D.W."/>
            <person name="Divon H."/>
            <person name="Uhlig S."/>
            <person name="Proctor R.H."/>
        </authorList>
    </citation>
    <scope>NUCLEOTIDE SEQUENCE</scope>
    <source>
        <strain evidence="2">NRRL 53441</strain>
    </source>
</reference>
<feature type="region of interest" description="Disordered" evidence="1">
    <location>
        <begin position="570"/>
        <end position="686"/>
    </location>
</feature>
<gene>
    <name evidence="2" type="ORF">F53441_6140</name>
</gene>